<comment type="function">
    <text evidence="6">Required for the formation of N(7)-methylguanine at position 46 (m7G46) in tRNA. In the complex, it is required to stabilize and induce conformational changes of the catalytic subunit.</text>
</comment>
<keyword evidence="4 6" id="KW-0677">Repeat</keyword>
<dbReference type="InterPro" id="IPR001680">
    <property type="entry name" value="WD40_rpt"/>
</dbReference>
<dbReference type="SMART" id="SM00320">
    <property type="entry name" value="WD40"/>
    <property type="match status" value="3"/>
</dbReference>
<gene>
    <name evidence="9" type="primary">TRM82</name>
    <name evidence="9" type="ORF">LTR09_010923</name>
</gene>
<evidence type="ECO:0000313" key="9">
    <source>
        <dbReference type="EMBL" id="KAK3047665.1"/>
    </source>
</evidence>
<evidence type="ECO:0000256" key="7">
    <source>
        <dbReference type="PROSITE-ProRule" id="PRU00221"/>
    </source>
</evidence>
<dbReference type="SUPFAM" id="SSF50978">
    <property type="entry name" value="WD40 repeat-like"/>
    <property type="match status" value="1"/>
</dbReference>
<evidence type="ECO:0000256" key="2">
    <source>
        <dbReference type="ARBA" id="ARBA00022574"/>
    </source>
</evidence>
<dbReference type="GO" id="GO:0106004">
    <property type="term" value="P:tRNA (guanine-N7)-methylation"/>
    <property type="evidence" value="ECO:0007669"/>
    <property type="project" value="UniProtKB-UniRule"/>
</dbReference>
<evidence type="ECO:0000256" key="6">
    <source>
        <dbReference type="HAMAP-Rule" id="MF_03056"/>
    </source>
</evidence>
<dbReference type="PROSITE" id="PS50082">
    <property type="entry name" value="WD_REPEATS_2"/>
    <property type="match status" value="1"/>
</dbReference>
<dbReference type="PANTHER" id="PTHR16288:SF0">
    <property type="entry name" value="TRNA (GUANINE-N(7)-)-METHYLTRANSFERASE NON-CATALYTIC SUBUNIT WDR4"/>
    <property type="match status" value="1"/>
</dbReference>
<comment type="pathway">
    <text evidence="6">tRNA modification; N(7)-methylguanine-tRNA biosynthesis.</text>
</comment>
<dbReference type="GO" id="GO:0005829">
    <property type="term" value="C:cytosol"/>
    <property type="evidence" value="ECO:0007669"/>
    <property type="project" value="TreeGrafter"/>
</dbReference>
<keyword evidence="5 6" id="KW-0539">Nucleus</keyword>
<dbReference type="GO" id="GO:0005634">
    <property type="term" value="C:nucleus"/>
    <property type="evidence" value="ECO:0007669"/>
    <property type="project" value="UniProtKB-SubCell"/>
</dbReference>
<name>A0AAJ0G5A2_9PEZI</name>
<comment type="caution">
    <text evidence="9">The sequence shown here is derived from an EMBL/GenBank/DDBJ whole genome shotgun (WGS) entry which is preliminary data.</text>
</comment>
<feature type="compositionally biased region" description="Polar residues" evidence="8">
    <location>
        <begin position="161"/>
        <end position="172"/>
    </location>
</feature>
<dbReference type="GO" id="GO:0043527">
    <property type="term" value="C:tRNA methyltransferase complex"/>
    <property type="evidence" value="ECO:0007669"/>
    <property type="project" value="TreeGrafter"/>
</dbReference>
<evidence type="ECO:0000256" key="3">
    <source>
        <dbReference type="ARBA" id="ARBA00022694"/>
    </source>
</evidence>
<feature type="repeat" description="WD" evidence="7">
    <location>
        <begin position="274"/>
        <end position="306"/>
    </location>
</feature>
<comment type="subcellular location">
    <subcellularLocation>
        <location evidence="1 6">Nucleus</location>
    </subcellularLocation>
</comment>
<feature type="region of interest" description="Disordered" evidence="8">
    <location>
        <begin position="155"/>
        <end position="196"/>
    </location>
</feature>
<reference evidence="9" key="1">
    <citation type="submission" date="2023-04" db="EMBL/GenBank/DDBJ databases">
        <title>Black Yeasts Isolated from many extreme environments.</title>
        <authorList>
            <person name="Coleine C."/>
            <person name="Stajich J.E."/>
            <person name="Selbmann L."/>
        </authorList>
    </citation>
    <scope>NUCLEOTIDE SEQUENCE</scope>
    <source>
        <strain evidence="9">CCFEE 5312</strain>
    </source>
</reference>
<evidence type="ECO:0000256" key="5">
    <source>
        <dbReference type="ARBA" id="ARBA00023242"/>
    </source>
</evidence>
<dbReference type="EMBL" id="JAWDJX010000058">
    <property type="protein sequence ID" value="KAK3047665.1"/>
    <property type="molecule type" value="Genomic_DNA"/>
</dbReference>
<evidence type="ECO:0000313" key="10">
    <source>
        <dbReference type="Proteomes" id="UP001271007"/>
    </source>
</evidence>
<keyword evidence="10" id="KW-1185">Reference proteome</keyword>
<dbReference type="HAMAP" id="MF_03056">
    <property type="entry name" value="TRM82"/>
    <property type="match status" value="1"/>
</dbReference>
<dbReference type="InterPro" id="IPR015943">
    <property type="entry name" value="WD40/YVTN_repeat-like_dom_sf"/>
</dbReference>
<dbReference type="InterPro" id="IPR036322">
    <property type="entry name" value="WD40_repeat_dom_sf"/>
</dbReference>
<dbReference type="Proteomes" id="UP001271007">
    <property type="component" value="Unassembled WGS sequence"/>
</dbReference>
<evidence type="ECO:0000256" key="8">
    <source>
        <dbReference type="SAM" id="MobiDB-lite"/>
    </source>
</evidence>
<keyword evidence="2 6" id="KW-0853">WD repeat</keyword>
<evidence type="ECO:0000256" key="4">
    <source>
        <dbReference type="ARBA" id="ARBA00022737"/>
    </source>
</evidence>
<dbReference type="PANTHER" id="PTHR16288">
    <property type="entry name" value="WD40 REPEAT PROTEIN 4"/>
    <property type="match status" value="1"/>
</dbReference>
<proteinExistence type="inferred from homology"/>
<organism evidence="9 10">
    <name type="scientific">Extremus antarcticus</name>
    <dbReference type="NCBI Taxonomy" id="702011"/>
    <lineage>
        <taxon>Eukaryota</taxon>
        <taxon>Fungi</taxon>
        <taxon>Dikarya</taxon>
        <taxon>Ascomycota</taxon>
        <taxon>Pezizomycotina</taxon>
        <taxon>Dothideomycetes</taxon>
        <taxon>Dothideomycetidae</taxon>
        <taxon>Mycosphaerellales</taxon>
        <taxon>Extremaceae</taxon>
        <taxon>Extremus</taxon>
    </lineage>
</organism>
<dbReference type="InterPro" id="IPR028884">
    <property type="entry name" value="Trm82"/>
</dbReference>
<dbReference type="AlphaFoldDB" id="A0AAJ0G5A2"/>
<accession>A0AAJ0G5A2</accession>
<dbReference type="Gene3D" id="2.130.10.10">
    <property type="entry name" value="YVTN repeat-like/Quinoprotein amine dehydrogenase"/>
    <property type="match status" value="1"/>
</dbReference>
<protein>
    <submittedName>
        <fullName evidence="9">tRNA (Guanine-N(7)-)-methyltransferase non-catalytic subunit trm82</fullName>
    </submittedName>
</protein>
<evidence type="ECO:0000256" key="1">
    <source>
        <dbReference type="ARBA" id="ARBA00004123"/>
    </source>
</evidence>
<sequence>MDHPFQCIEVVHRIDTPYLLSACGPKLSSTSLSTGEVVSTWTAPGSEDTGLRTEIPGPGKLEDDAEERPAKKQKTATSSATSLSKIIKLTASPDNRHAVAVTDDKCVRVFEIHDDGKLDELSQRVMPKRPCAVQVLPDNSTILCGDKFGDVYSLPLLPKPESSTHQPKSDGSQPPEEKSKPFKPQATTQTVHSKRNLKSLEAQMKQKNLTTKTKQPLAFEHKLLLGHVSVLTDLTYATREVDGKQRGYIITADRDEHIRVSRGPPQSHIIEGYCLGHTQFVSKVCAIPGADLLVSGGGDEWLGVWDWPNFSLRWKFESFGEDTRKALVQGGVTQAEALPATAVSGIWLVPGDLDGRPEGVVVVACERVPVLAYCPIAELRNALPGRTPKWSFEPFDHPVLDVTATGTTILLSFDTRSKSHERLRACKLHITRGECDVLSVGSVGEDTMQAAIKTANSTSSDVTDEKDLDSLLCGIANLRKRVNQDEAADHDEPAENEE</sequence>
<feature type="region of interest" description="Disordered" evidence="8">
    <location>
        <begin position="40"/>
        <end position="79"/>
    </location>
</feature>
<comment type="similarity">
    <text evidence="6">Belongs to the WD repeat TRM82 family.</text>
</comment>
<keyword evidence="3 6" id="KW-0819">tRNA processing</keyword>